<evidence type="ECO:0000256" key="4">
    <source>
        <dbReference type="ARBA" id="ARBA00023004"/>
    </source>
</evidence>
<dbReference type="Pfam" id="PF02754">
    <property type="entry name" value="CCG"/>
    <property type="match status" value="2"/>
</dbReference>
<dbReference type="InterPro" id="IPR017900">
    <property type="entry name" value="4Fe4S_Fe_S_CS"/>
</dbReference>
<keyword evidence="2" id="KW-0479">Metal-binding</keyword>
<dbReference type="RefSeq" id="WP_048142245.1">
    <property type="nucleotide sequence ID" value="NZ_CP009516.1"/>
</dbReference>
<dbReference type="GO" id="GO:0051539">
    <property type="term" value="F:4 iron, 4 sulfur cluster binding"/>
    <property type="evidence" value="ECO:0007669"/>
    <property type="project" value="UniProtKB-KW"/>
</dbReference>
<dbReference type="OrthoDB" id="42878at2157"/>
<dbReference type="InterPro" id="IPR017896">
    <property type="entry name" value="4Fe4S_Fe-S-bd"/>
</dbReference>
<evidence type="ECO:0000256" key="5">
    <source>
        <dbReference type="ARBA" id="ARBA00023014"/>
    </source>
</evidence>
<keyword evidence="3" id="KW-0560">Oxidoreductase</keyword>
<keyword evidence="1" id="KW-0004">4Fe-4S</keyword>
<organism evidence="7 8">
    <name type="scientific">Methanosarcina horonobensis HB-1 = JCM 15518</name>
    <dbReference type="NCBI Taxonomy" id="1434110"/>
    <lineage>
        <taxon>Archaea</taxon>
        <taxon>Methanobacteriati</taxon>
        <taxon>Methanobacteriota</taxon>
        <taxon>Stenosarchaea group</taxon>
        <taxon>Methanomicrobia</taxon>
        <taxon>Methanosarcinales</taxon>
        <taxon>Methanosarcinaceae</taxon>
        <taxon>Methanosarcina</taxon>
    </lineage>
</organism>
<dbReference type="PANTHER" id="PTHR43255:SF1">
    <property type="entry name" value="IRON-SULFUR-BINDING OXIDOREDUCTASE FADF-RELATED"/>
    <property type="match status" value="1"/>
</dbReference>
<dbReference type="PROSITE" id="PS00198">
    <property type="entry name" value="4FE4S_FER_1"/>
    <property type="match status" value="1"/>
</dbReference>
<reference evidence="7 8" key="1">
    <citation type="submission" date="2014-07" db="EMBL/GenBank/DDBJ databases">
        <title>Methanogenic archaea and the global carbon cycle.</title>
        <authorList>
            <person name="Henriksen J.R."/>
            <person name="Luke J."/>
            <person name="Reinhart S."/>
            <person name="Benedict M.N."/>
            <person name="Youngblut N.D."/>
            <person name="Metcalf M.E."/>
            <person name="Whitaker R.J."/>
            <person name="Metcalf W.W."/>
        </authorList>
    </citation>
    <scope>NUCLEOTIDE SEQUENCE [LARGE SCALE GENOMIC DNA]</scope>
    <source>
        <strain evidence="7 8">HB-1</strain>
    </source>
</reference>
<evidence type="ECO:0000313" key="7">
    <source>
        <dbReference type="EMBL" id="AKB80174.1"/>
    </source>
</evidence>
<proteinExistence type="predicted"/>
<dbReference type="Pfam" id="PF12838">
    <property type="entry name" value="Fer4_7"/>
    <property type="match status" value="1"/>
</dbReference>
<evidence type="ECO:0000256" key="1">
    <source>
        <dbReference type="ARBA" id="ARBA00022485"/>
    </source>
</evidence>
<protein>
    <submittedName>
        <fullName evidence="7">Fe-S oxidoreductase</fullName>
    </submittedName>
</protein>
<dbReference type="KEGG" id="mhor:MSHOH_3691"/>
<dbReference type="Gene3D" id="3.30.70.20">
    <property type="match status" value="1"/>
</dbReference>
<keyword evidence="5" id="KW-0411">Iron-sulfur</keyword>
<dbReference type="PANTHER" id="PTHR43255">
    <property type="entry name" value="IRON-SULFUR-BINDING OXIDOREDUCTASE FADF-RELATED-RELATED"/>
    <property type="match status" value="1"/>
</dbReference>
<keyword evidence="8" id="KW-1185">Reference proteome</keyword>
<dbReference type="SUPFAM" id="SSF54862">
    <property type="entry name" value="4Fe-4S ferredoxins"/>
    <property type="match status" value="1"/>
</dbReference>
<dbReference type="GO" id="GO:0016491">
    <property type="term" value="F:oxidoreductase activity"/>
    <property type="evidence" value="ECO:0007669"/>
    <property type="project" value="UniProtKB-KW"/>
</dbReference>
<dbReference type="InterPro" id="IPR051460">
    <property type="entry name" value="HdrC_iron-sulfur_subunit"/>
</dbReference>
<dbReference type="InterPro" id="IPR004017">
    <property type="entry name" value="Cys_rich_dom"/>
</dbReference>
<dbReference type="GO" id="GO:0005886">
    <property type="term" value="C:plasma membrane"/>
    <property type="evidence" value="ECO:0007669"/>
    <property type="project" value="TreeGrafter"/>
</dbReference>
<evidence type="ECO:0000256" key="2">
    <source>
        <dbReference type="ARBA" id="ARBA00022723"/>
    </source>
</evidence>
<evidence type="ECO:0000313" key="8">
    <source>
        <dbReference type="Proteomes" id="UP000033101"/>
    </source>
</evidence>
<dbReference type="AlphaFoldDB" id="A0A0E3SDM4"/>
<dbReference type="STRING" id="1434110.MSHOH_3691"/>
<sequence>MNIVEKHRERCMECGQCLLVCSRYDNLSLLNRLYEYLEGSSNIHPDSLLRCLTCGLCVSACPEKLGIKPLISPARQKWVNENGLTDRQTMVDPEAENNLFKKIAEMDETLEFTNRSGSVVYFPGCAGTYINKVMAQASVALLEKAGVDYTVLSGTEYCCGAVSAGAGDPGPIRMHGQQNIEEIRKRRAKILITACPGCFRAFKDIYPRMFGKLDFEVLQVSQYLDRLLKEGKLTPENALKHRVFYHDPCHLTRGMGIYTEARNILEKIPGTELANRTPEGSACCGFGGGVRVNYPSESLSVASDRYRAAREMGCDVIVTNCGGCMQNLIEAGENENVRENIKIFDLTEYLALACGVKTDREDRKMIEIVNRAYSSCVSGYKKPYFS</sequence>
<name>A0A0E3SDM4_9EURY</name>
<gene>
    <name evidence="7" type="ORF">MSHOH_3691</name>
</gene>
<dbReference type="PATRIC" id="fig|1434110.4.peg.4714"/>
<dbReference type="PROSITE" id="PS51379">
    <property type="entry name" value="4FE4S_FER_2"/>
    <property type="match status" value="2"/>
</dbReference>
<dbReference type="GeneID" id="24833043"/>
<dbReference type="Proteomes" id="UP000033101">
    <property type="component" value="Chromosome"/>
</dbReference>
<dbReference type="GO" id="GO:0046872">
    <property type="term" value="F:metal ion binding"/>
    <property type="evidence" value="ECO:0007669"/>
    <property type="project" value="UniProtKB-KW"/>
</dbReference>
<feature type="domain" description="4Fe-4S ferredoxin-type" evidence="6">
    <location>
        <begin position="39"/>
        <end position="70"/>
    </location>
</feature>
<dbReference type="EMBL" id="CP009516">
    <property type="protein sequence ID" value="AKB80174.1"/>
    <property type="molecule type" value="Genomic_DNA"/>
</dbReference>
<evidence type="ECO:0000259" key="6">
    <source>
        <dbReference type="PROSITE" id="PS51379"/>
    </source>
</evidence>
<dbReference type="HOGENOM" id="CLU_023081_2_2_2"/>
<evidence type="ECO:0000256" key="3">
    <source>
        <dbReference type="ARBA" id="ARBA00023002"/>
    </source>
</evidence>
<accession>A0A0E3SDM4</accession>
<feature type="domain" description="4Fe-4S ferredoxin-type" evidence="6">
    <location>
        <begin position="2"/>
        <end position="32"/>
    </location>
</feature>
<keyword evidence="4" id="KW-0408">Iron</keyword>